<name>A0AAD8XWC4_9STRA</name>
<evidence type="ECO:0000256" key="1">
    <source>
        <dbReference type="SAM" id="SignalP"/>
    </source>
</evidence>
<evidence type="ECO:0000313" key="2">
    <source>
        <dbReference type="EMBL" id="KAK1734720.1"/>
    </source>
</evidence>
<protein>
    <submittedName>
        <fullName evidence="2">Uncharacterized protein</fullName>
    </submittedName>
</protein>
<keyword evidence="1" id="KW-0732">Signal</keyword>
<dbReference type="Proteomes" id="UP001224775">
    <property type="component" value="Unassembled WGS sequence"/>
</dbReference>
<sequence>MNTFTLLTIIGAAALQQVEAFSLPNTPQDRRSMIQQIVTASATVVALPSFPANALLDNASRDVPAFAGGIAEGKERLKLAIADIDDLLNNYDAITKSGGDNVRLYLGTQGVKSHMYGIMKVLKSLKEEADDIVEYTEAMDSFEAYKNQAEGAAYQSMFVEHSSAKGTPESFLKTAKGDIVNLRKYMGDLAAQLHLDV</sequence>
<feature type="signal peptide" evidence="1">
    <location>
        <begin position="1"/>
        <end position="20"/>
    </location>
</feature>
<proteinExistence type="predicted"/>
<gene>
    <name evidence="2" type="ORF">QTG54_014593</name>
</gene>
<keyword evidence="3" id="KW-1185">Reference proteome</keyword>
<comment type="caution">
    <text evidence="2">The sequence shown here is derived from an EMBL/GenBank/DDBJ whole genome shotgun (WGS) entry which is preliminary data.</text>
</comment>
<accession>A0AAD8XWC4</accession>
<organism evidence="2 3">
    <name type="scientific">Skeletonema marinoi</name>
    <dbReference type="NCBI Taxonomy" id="267567"/>
    <lineage>
        <taxon>Eukaryota</taxon>
        <taxon>Sar</taxon>
        <taxon>Stramenopiles</taxon>
        <taxon>Ochrophyta</taxon>
        <taxon>Bacillariophyta</taxon>
        <taxon>Coscinodiscophyceae</taxon>
        <taxon>Thalassiosirophycidae</taxon>
        <taxon>Thalassiosirales</taxon>
        <taxon>Skeletonemataceae</taxon>
        <taxon>Skeletonema</taxon>
        <taxon>Skeletonema marinoi-dohrnii complex</taxon>
    </lineage>
</organism>
<reference evidence="2" key="1">
    <citation type="submission" date="2023-06" db="EMBL/GenBank/DDBJ databases">
        <title>Survivors Of The Sea: Transcriptome response of Skeletonema marinoi to long-term dormancy.</title>
        <authorList>
            <person name="Pinder M.I.M."/>
            <person name="Kourtchenko O."/>
            <person name="Robertson E.K."/>
            <person name="Larsson T."/>
            <person name="Maumus F."/>
            <person name="Osuna-Cruz C.M."/>
            <person name="Vancaester E."/>
            <person name="Stenow R."/>
            <person name="Vandepoele K."/>
            <person name="Ploug H."/>
            <person name="Bruchert V."/>
            <person name="Godhe A."/>
            <person name="Topel M."/>
        </authorList>
    </citation>
    <scope>NUCLEOTIDE SEQUENCE</scope>
    <source>
        <strain evidence="2">R05AC</strain>
    </source>
</reference>
<feature type="chain" id="PRO_5042016065" evidence="1">
    <location>
        <begin position="21"/>
        <end position="197"/>
    </location>
</feature>
<dbReference type="EMBL" id="JATAAI010000037">
    <property type="protein sequence ID" value="KAK1734720.1"/>
    <property type="molecule type" value="Genomic_DNA"/>
</dbReference>
<evidence type="ECO:0000313" key="3">
    <source>
        <dbReference type="Proteomes" id="UP001224775"/>
    </source>
</evidence>
<dbReference type="AlphaFoldDB" id="A0AAD8XWC4"/>